<evidence type="ECO:0000313" key="3">
    <source>
        <dbReference type="Proteomes" id="UP001416858"/>
    </source>
</evidence>
<protein>
    <submittedName>
        <fullName evidence="2">Uncharacterized protein</fullName>
    </submittedName>
</protein>
<organism evidence="2 3">
    <name type="scientific">Novipirellula caenicola</name>
    <dbReference type="NCBI Taxonomy" id="1536901"/>
    <lineage>
        <taxon>Bacteria</taxon>
        <taxon>Pseudomonadati</taxon>
        <taxon>Planctomycetota</taxon>
        <taxon>Planctomycetia</taxon>
        <taxon>Pirellulales</taxon>
        <taxon>Pirellulaceae</taxon>
        <taxon>Novipirellula</taxon>
    </lineage>
</organism>
<keyword evidence="3" id="KW-1185">Reference proteome</keyword>
<gene>
    <name evidence="2" type="ORF">Rcae01_04558</name>
</gene>
<accession>A0ABP9VVB5</accession>
<dbReference type="EMBL" id="BAABRO010000012">
    <property type="protein sequence ID" value="GAA5509089.1"/>
    <property type="molecule type" value="Genomic_DNA"/>
</dbReference>
<evidence type="ECO:0000256" key="1">
    <source>
        <dbReference type="SAM" id="MobiDB-lite"/>
    </source>
</evidence>
<feature type="compositionally biased region" description="Basic residues" evidence="1">
    <location>
        <begin position="7"/>
        <end position="25"/>
    </location>
</feature>
<comment type="caution">
    <text evidence="2">The sequence shown here is derived from an EMBL/GenBank/DDBJ whole genome shotgun (WGS) entry which is preliminary data.</text>
</comment>
<evidence type="ECO:0000313" key="2">
    <source>
        <dbReference type="EMBL" id="GAA5509089.1"/>
    </source>
</evidence>
<proteinExistence type="predicted"/>
<name>A0ABP9VVB5_9BACT</name>
<feature type="region of interest" description="Disordered" evidence="1">
    <location>
        <begin position="1"/>
        <end position="25"/>
    </location>
</feature>
<sequence>MKLIEKRPHRRSRPGRHKYERPRSRRVLLESLEPRNLLPTITVTSLDDNLIEDGKVTLREALPCHSNSFRSANRSRWHPEDVGT</sequence>
<dbReference type="Proteomes" id="UP001416858">
    <property type="component" value="Unassembled WGS sequence"/>
</dbReference>
<reference evidence="2 3" key="1">
    <citation type="submission" date="2024-02" db="EMBL/GenBank/DDBJ databases">
        <title>Rhodopirellula caenicola NBRC 110016.</title>
        <authorList>
            <person name="Ichikawa N."/>
            <person name="Katano-Makiyama Y."/>
            <person name="Hidaka K."/>
        </authorList>
    </citation>
    <scope>NUCLEOTIDE SEQUENCE [LARGE SCALE GENOMIC DNA]</scope>
    <source>
        <strain evidence="2 3">NBRC 110016</strain>
    </source>
</reference>